<dbReference type="Gene3D" id="3.40.309.10">
    <property type="entry name" value="Aldehyde Dehydrogenase, Chain A, domain 2"/>
    <property type="match status" value="1"/>
</dbReference>
<dbReference type="InterPro" id="IPR016162">
    <property type="entry name" value="Ald_DH_N"/>
</dbReference>
<feature type="domain" description="Aldehyde dehydrogenase" evidence="5">
    <location>
        <begin position="582"/>
        <end position="807"/>
    </location>
</feature>
<dbReference type="InterPro" id="IPR016161">
    <property type="entry name" value="Ald_DH/histidinol_DH"/>
</dbReference>
<dbReference type="PROSITE" id="PS00687">
    <property type="entry name" value="ALDEHYDE_DEHYDR_GLU"/>
    <property type="match status" value="1"/>
</dbReference>
<comment type="caution">
    <text evidence="6">The sequence shown here is derived from an EMBL/GenBank/DDBJ whole genome shotgun (WGS) entry which is preliminary data.</text>
</comment>
<organism evidence="6 7">
    <name type="scientific">Batillaria attramentaria</name>
    <dbReference type="NCBI Taxonomy" id="370345"/>
    <lineage>
        <taxon>Eukaryota</taxon>
        <taxon>Metazoa</taxon>
        <taxon>Spiralia</taxon>
        <taxon>Lophotrochozoa</taxon>
        <taxon>Mollusca</taxon>
        <taxon>Gastropoda</taxon>
        <taxon>Caenogastropoda</taxon>
        <taxon>Sorbeoconcha</taxon>
        <taxon>Cerithioidea</taxon>
        <taxon>Batillariidae</taxon>
        <taxon>Batillaria</taxon>
    </lineage>
</organism>
<comment type="similarity">
    <text evidence="3">Belongs to the aldehyde dehydrogenase family.</text>
</comment>
<feature type="region of interest" description="Disordered" evidence="4">
    <location>
        <begin position="516"/>
        <end position="589"/>
    </location>
</feature>
<dbReference type="SUPFAM" id="SSF53720">
    <property type="entry name" value="ALDH-like"/>
    <property type="match status" value="2"/>
</dbReference>
<evidence type="ECO:0000256" key="2">
    <source>
        <dbReference type="PROSITE-ProRule" id="PRU10007"/>
    </source>
</evidence>
<evidence type="ECO:0000313" key="7">
    <source>
        <dbReference type="Proteomes" id="UP001519460"/>
    </source>
</evidence>
<dbReference type="InterPro" id="IPR029510">
    <property type="entry name" value="Ald_DH_CS_GLU"/>
</dbReference>
<accession>A0ABD0L0N2</accession>
<feature type="active site" evidence="2">
    <location>
        <position position="279"/>
    </location>
</feature>
<dbReference type="InterPro" id="IPR015590">
    <property type="entry name" value="Aldehyde_DH_dom"/>
</dbReference>
<feature type="domain" description="Aldehyde dehydrogenase" evidence="5">
    <location>
        <begin position="52"/>
        <end position="500"/>
    </location>
</feature>
<proteinExistence type="inferred from homology"/>
<reference evidence="6 7" key="1">
    <citation type="journal article" date="2023" name="Sci. Data">
        <title>Genome assembly of the Korean intertidal mud-creeper Batillaria attramentaria.</title>
        <authorList>
            <person name="Patra A.K."/>
            <person name="Ho P.T."/>
            <person name="Jun S."/>
            <person name="Lee S.J."/>
            <person name="Kim Y."/>
            <person name="Won Y.J."/>
        </authorList>
    </citation>
    <scope>NUCLEOTIDE SEQUENCE [LARGE SCALE GENOMIC DNA]</scope>
    <source>
        <strain evidence="6">Wonlab-2016</strain>
    </source>
</reference>
<dbReference type="Proteomes" id="UP001519460">
    <property type="component" value="Unassembled WGS sequence"/>
</dbReference>
<gene>
    <name evidence="6" type="ORF">BaRGS_00015709</name>
</gene>
<evidence type="ECO:0000256" key="3">
    <source>
        <dbReference type="RuleBase" id="RU003345"/>
    </source>
</evidence>
<dbReference type="InterPro" id="IPR016163">
    <property type="entry name" value="Ald_DH_C"/>
</dbReference>
<keyword evidence="1 3" id="KW-0560">Oxidoreductase</keyword>
<dbReference type="Gene3D" id="3.40.605.10">
    <property type="entry name" value="Aldehyde Dehydrogenase, Chain A, domain 1"/>
    <property type="match status" value="2"/>
</dbReference>
<sequence>MAATSAQSGASSSVRSIFETLSYGPVPDADNVAKAWLDDHCRQFGHFINGSWYKPEAGSQSQTQNPSTGEVLASVLEASEDDVNKAVTAAKEAFTSWSSLTPHVRARYLYSVARHVQKHQQLVSVMETLDSGRVMRESRDIEVPLVVRSVYHYAGWADVRDAEFKGFKPYGVVAVLPSFTRPLVSLTQRLCAALATGNTVVVCPSPTTPLSALLLVDICREAGLPAGVVNVVTDGRERDGMRRLVAHAHVDKVAFAGTTQVGRMLRQLVAGTGKSMSLELSGKSAMIVFENSDLDSVVEGVVDNIWSNQCQVNTAGSRLLVHEPVAERLARKLRQRLETVKVGDSLDKLSDIGALTCDWMPNVIEQFVDEARQEGAQIYQAAAGQSNRGWFYPPTLVVGAQAASRIVTEDFLGPVVALIPFRTAKEAIALANNSAYAMAASVWTESVTLAFEVGSLLQAGTVWINCHNVSDAAAGVGGGRLSGSGRTGGKRGVLEYMQLSSATPVKPNTVNVNMQTFGSSVAPRPSAPIPGAGDEKPAGEKNLSPYYDDTPITPPSTPTPRGEQPDFPRNGKRPDGQYSRPVQNAKGQVMGHVAEASRKDVRNAVEAAQKAVASWSKRAGHNRAQILFYLAENLQLRREELSAQLEALTGQAEGQGLQEVDLAIGRLFYWGAYCDKYGGTVQEVPFSGSVSEVNEAVGVIGIACPEACPLLGFVSLFAAAISRGNAVIAVPSEKYPLPALDLYQIFDTSDLPGGVVNILTGNSDHLTRFLCEHEDVQAVWYFGSAEGSKFVEYASAENMKRTWVNYGQERDFTDPVQGQGEEFLFHSTQPKTLWVPMGEIFAN</sequence>
<dbReference type="EMBL" id="JACVVK020000097">
    <property type="protein sequence ID" value="KAK7492979.1"/>
    <property type="molecule type" value="Genomic_DNA"/>
</dbReference>
<dbReference type="Pfam" id="PF00171">
    <property type="entry name" value="Aldedh"/>
    <property type="match status" value="2"/>
</dbReference>
<protein>
    <recommendedName>
        <fullName evidence="5">Aldehyde dehydrogenase domain-containing protein</fullName>
    </recommendedName>
</protein>
<evidence type="ECO:0000313" key="6">
    <source>
        <dbReference type="EMBL" id="KAK7492979.1"/>
    </source>
</evidence>
<keyword evidence="7" id="KW-1185">Reference proteome</keyword>
<evidence type="ECO:0000256" key="1">
    <source>
        <dbReference type="ARBA" id="ARBA00023002"/>
    </source>
</evidence>
<evidence type="ECO:0000259" key="5">
    <source>
        <dbReference type="Pfam" id="PF00171"/>
    </source>
</evidence>
<name>A0ABD0L0N2_9CAEN</name>
<dbReference type="PANTHER" id="PTHR11699">
    <property type="entry name" value="ALDEHYDE DEHYDROGENASE-RELATED"/>
    <property type="match status" value="1"/>
</dbReference>
<evidence type="ECO:0000256" key="4">
    <source>
        <dbReference type="SAM" id="MobiDB-lite"/>
    </source>
</evidence>
<dbReference type="GO" id="GO:0016491">
    <property type="term" value="F:oxidoreductase activity"/>
    <property type="evidence" value="ECO:0007669"/>
    <property type="project" value="UniProtKB-KW"/>
</dbReference>
<dbReference type="AlphaFoldDB" id="A0ABD0L0N2"/>